<dbReference type="RefSeq" id="WP_041058423.1">
    <property type="nucleotide sequence ID" value="NZ_JXAL01000001.1"/>
</dbReference>
<evidence type="ECO:0000313" key="4">
    <source>
        <dbReference type="Proteomes" id="UP000054526"/>
    </source>
</evidence>
<dbReference type="PIRSF" id="PIRSF003230">
    <property type="entry name" value="YbgC"/>
    <property type="match status" value="1"/>
</dbReference>
<dbReference type="InterPro" id="IPR029069">
    <property type="entry name" value="HotDog_dom_sf"/>
</dbReference>
<dbReference type="PANTHER" id="PTHR31793:SF24">
    <property type="entry name" value="LONG-CHAIN ACYL-COA THIOESTERASE FADM"/>
    <property type="match status" value="1"/>
</dbReference>
<dbReference type="InterPro" id="IPR006684">
    <property type="entry name" value="YbgC/YbaW"/>
</dbReference>
<evidence type="ECO:0000256" key="1">
    <source>
        <dbReference type="ARBA" id="ARBA00005953"/>
    </source>
</evidence>
<organism evidence="3 4">
    <name type="scientific">Cohnella kolymensis</name>
    <dbReference type="NCBI Taxonomy" id="1590652"/>
    <lineage>
        <taxon>Bacteria</taxon>
        <taxon>Bacillati</taxon>
        <taxon>Bacillota</taxon>
        <taxon>Bacilli</taxon>
        <taxon>Bacillales</taxon>
        <taxon>Paenibacillaceae</taxon>
        <taxon>Cohnella</taxon>
    </lineage>
</organism>
<dbReference type="Pfam" id="PF13279">
    <property type="entry name" value="4HBT_2"/>
    <property type="match status" value="1"/>
</dbReference>
<proteinExistence type="inferred from homology"/>
<dbReference type="Gene3D" id="3.10.129.10">
    <property type="entry name" value="Hotdog Thioesterase"/>
    <property type="match status" value="1"/>
</dbReference>
<dbReference type="InterPro" id="IPR050563">
    <property type="entry name" value="4-hydroxybenzoyl-CoA_TE"/>
</dbReference>
<comment type="caution">
    <text evidence="3">The sequence shown here is derived from an EMBL/GenBank/DDBJ whole genome shotgun (WGS) entry which is preliminary data.</text>
</comment>
<accession>A0ABR5A885</accession>
<evidence type="ECO:0000313" key="3">
    <source>
        <dbReference type="EMBL" id="KIL37274.1"/>
    </source>
</evidence>
<dbReference type="SUPFAM" id="SSF54637">
    <property type="entry name" value="Thioesterase/thiol ester dehydrase-isomerase"/>
    <property type="match status" value="1"/>
</dbReference>
<protein>
    <submittedName>
        <fullName evidence="3">Thioesterase</fullName>
    </submittedName>
</protein>
<dbReference type="CDD" id="cd00586">
    <property type="entry name" value="4HBT"/>
    <property type="match status" value="1"/>
</dbReference>
<sequence>MRQIPYIVPDAQGWLEKFNFSVPIKVRYFETDMLGHVNNVSYFIYFEQGRVDYLDHLQLAEDLFNEENVCVVADMHCHYLSQIFIKEPLKLGVRIAKLGRSSFDLEYSLVEAASGQLKAAARGTMVYISKKTGASIPIPDAVREQIISAEGANLA</sequence>
<dbReference type="Proteomes" id="UP000054526">
    <property type="component" value="Unassembled WGS sequence"/>
</dbReference>
<name>A0ABR5A885_9BACL</name>
<keyword evidence="4" id="KW-1185">Reference proteome</keyword>
<comment type="similarity">
    <text evidence="1">Belongs to the 4-hydroxybenzoyl-CoA thioesterase family.</text>
</comment>
<gene>
    <name evidence="3" type="ORF">SD71_00745</name>
</gene>
<evidence type="ECO:0000256" key="2">
    <source>
        <dbReference type="ARBA" id="ARBA00022801"/>
    </source>
</evidence>
<reference evidence="3 4" key="1">
    <citation type="submission" date="2014-12" db="EMBL/GenBank/DDBJ databases">
        <title>Draft genome sequence of Cohnella kolymensis strain B-2846.</title>
        <authorList>
            <person name="Karlyshev A.V."/>
            <person name="Kudryashova E.B."/>
        </authorList>
    </citation>
    <scope>NUCLEOTIDE SEQUENCE [LARGE SCALE GENOMIC DNA]</scope>
    <source>
        <strain evidence="3 4">VKM B-2846</strain>
    </source>
</reference>
<dbReference type="PANTHER" id="PTHR31793">
    <property type="entry name" value="4-HYDROXYBENZOYL-COA THIOESTERASE FAMILY MEMBER"/>
    <property type="match status" value="1"/>
</dbReference>
<dbReference type="EMBL" id="JXAL01000001">
    <property type="protein sequence ID" value="KIL37274.1"/>
    <property type="molecule type" value="Genomic_DNA"/>
</dbReference>
<keyword evidence="2" id="KW-0378">Hydrolase</keyword>